<dbReference type="Proteomes" id="UP000835052">
    <property type="component" value="Unassembled WGS sequence"/>
</dbReference>
<keyword evidence="2" id="KW-0732">Signal</keyword>
<dbReference type="EMBL" id="CAJGYM010000150">
    <property type="protein sequence ID" value="CAD6199030.1"/>
    <property type="molecule type" value="Genomic_DNA"/>
</dbReference>
<dbReference type="OrthoDB" id="428346at2759"/>
<feature type="compositionally biased region" description="Basic and acidic residues" evidence="1">
    <location>
        <begin position="31"/>
        <end position="45"/>
    </location>
</feature>
<evidence type="ECO:0000256" key="1">
    <source>
        <dbReference type="SAM" id="MobiDB-lite"/>
    </source>
</evidence>
<gene>
    <name evidence="3" type="ORF">CAUJ_LOCUS14935</name>
</gene>
<evidence type="ECO:0008006" key="5">
    <source>
        <dbReference type="Google" id="ProtNLM"/>
    </source>
</evidence>
<feature type="signal peptide" evidence="2">
    <location>
        <begin position="1"/>
        <end position="26"/>
    </location>
</feature>
<reference evidence="3" key="1">
    <citation type="submission" date="2020-10" db="EMBL/GenBank/DDBJ databases">
        <authorList>
            <person name="Kikuchi T."/>
        </authorList>
    </citation>
    <scope>NUCLEOTIDE SEQUENCE</scope>
    <source>
        <strain evidence="3">NKZ352</strain>
    </source>
</reference>
<keyword evidence="4" id="KW-1185">Reference proteome</keyword>
<comment type="caution">
    <text evidence="3">The sequence shown here is derived from an EMBL/GenBank/DDBJ whole genome shotgun (WGS) entry which is preliminary data.</text>
</comment>
<evidence type="ECO:0000256" key="2">
    <source>
        <dbReference type="SAM" id="SignalP"/>
    </source>
</evidence>
<name>A0A8S1HR73_9PELO</name>
<feature type="region of interest" description="Disordered" evidence="1">
    <location>
        <begin position="31"/>
        <end position="55"/>
    </location>
</feature>
<evidence type="ECO:0000313" key="3">
    <source>
        <dbReference type="EMBL" id="CAD6199030.1"/>
    </source>
</evidence>
<dbReference type="InterPro" id="IPR004951">
    <property type="entry name" value="DUF268_CAE_spp"/>
</dbReference>
<dbReference type="Pfam" id="PF03269">
    <property type="entry name" value="DUF268"/>
    <property type="match status" value="1"/>
</dbReference>
<protein>
    <recommendedName>
        <fullName evidence="5">DUF268 domain-containing protein</fullName>
    </recommendedName>
</protein>
<proteinExistence type="predicted"/>
<organism evidence="3 4">
    <name type="scientific">Caenorhabditis auriculariae</name>
    <dbReference type="NCBI Taxonomy" id="2777116"/>
    <lineage>
        <taxon>Eukaryota</taxon>
        <taxon>Metazoa</taxon>
        <taxon>Ecdysozoa</taxon>
        <taxon>Nematoda</taxon>
        <taxon>Chromadorea</taxon>
        <taxon>Rhabditida</taxon>
        <taxon>Rhabditina</taxon>
        <taxon>Rhabditomorpha</taxon>
        <taxon>Rhabditoidea</taxon>
        <taxon>Rhabditidae</taxon>
        <taxon>Peloderinae</taxon>
        <taxon>Caenorhabditis</taxon>
    </lineage>
</organism>
<accession>A0A8S1HR73</accession>
<evidence type="ECO:0000313" key="4">
    <source>
        <dbReference type="Proteomes" id="UP000835052"/>
    </source>
</evidence>
<dbReference type="AlphaFoldDB" id="A0A8S1HR73"/>
<sequence length="368" mass="41956">MGRPRELLIASMIISAYLFFSWRMNAKEETTVSRREGKKIGEKRSNTGGQKPENRKALVKTARGDVTFEELDDKVYKPMGFEITKFYVPVPMVKPIEPMVCKKVFDEWMEIAEKEQPPLPPRRIRPEQMDEFLLNGYASVRWIYRDDRDSPSGEKPRLWQNMTAIMAKSPNRLASYGIAGLSVNHAMSYVGLKGLRGFVVGSMKPWVEAFALHAGAVHVLTVEYNKLDIDPKFRDRMSHIFPVDFAQNWKNYAGTFDFAATFSSIEHSGMGRYGDPIDPSGDLKEMQKIHCMLKPGGLLFLGMPQGTDHITYNLHRIYGPIRLGLMFAGYEWVHTFSGKSSFPIEVDAEAFRTSTGVHVQRTFVLRKI</sequence>
<feature type="chain" id="PRO_5035913130" description="DUF268 domain-containing protein" evidence="2">
    <location>
        <begin position="27"/>
        <end position="368"/>
    </location>
</feature>